<name>A0ABD3XP34_SINWO</name>
<dbReference type="AlphaFoldDB" id="A0ABD3XP34"/>
<comment type="caution">
    <text evidence="2">The sequence shown here is derived from an EMBL/GenBank/DDBJ whole genome shotgun (WGS) entry which is preliminary data.</text>
</comment>
<dbReference type="InterPro" id="IPR055142">
    <property type="entry name" value="ZER1-like_C"/>
</dbReference>
<evidence type="ECO:0000313" key="3">
    <source>
        <dbReference type="Proteomes" id="UP001634394"/>
    </source>
</evidence>
<dbReference type="InterPro" id="IPR011989">
    <property type="entry name" value="ARM-like"/>
</dbReference>
<keyword evidence="3" id="KW-1185">Reference proteome</keyword>
<reference evidence="2 3" key="1">
    <citation type="submission" date="2024-11" db="EMBL/GenBank/DDBJ databases">
        <title>Chromosome-level genome assembly of the freshwater bivalve Anodonta woodiana.</title>
        <authorList>
            <person name="Chen X."/>
        </authorList>
    </citation>
    <scope>NUCLEOTIDE SEQUENCE [LARGE SCALE GENOMIC DNA]</scope>
    <source>
        <strain evidence="2">MN2024</strain>
        <tissue evidence="2">Gills</tissue>
    </source>
</reference>
<gene>
    <name evidence="2" type="ORF">ACJMK2_027170</name>
</gene>
<dbReference type="EMBL" id="JBJQND010000002">
    <property type="protein sequence ID" value="KAL3887223.1"/>
    <property type="molecule type" value="Genomic_DNA"/>
</dbReference>
<protein>
    <recommendedName>
        <fullName evidence="1">Protein zer-1 homolog-like C-terminal domain-containing protein</fullName>
    </recommendedName>
</protein>
<evidence type="ECO:0000313" key="2">
    <source>
        <dbReference type="EMBL" id="KAL3887223.1"/>
    </source>
</evidence>
<proteinExistence type="predicted"/>
<dbReference type="Gene3D" id="1.25.10.10">
    <property type="entry name" value="Leucine-rich Repeat Variant"/>
    <property type="match status" value="1"/>
</dbReference>
<dbReference type="Proteomes" id="UP001634394">
    <property type="component" value="Unassembled WGS sequence"/>
</dbReference>
<evidence type="ECO:0000259" key="1">
    <source>
        <dbReference type="Pfam" id="PF22964"/>
    </source>
</evidence>
<organism evidence="2 3">
    <name type="scientific">Sinanodonta woodiana</name>
    <name type="common">Chinese pond mussel</name>
    <name type="synonym">Anodonta woodiana</name>
    <dbReference type="NCBI Taxonomy" id="1069815"/>
    <lineage>
        <taxon>Eukaryota</taxon>
        <taxon>Metazoa</taxon>
        <taxon>Spiralia</taxon>
        <taxon>Lophotrochozoa</taxon>
        <taxon>Mollusca</taxon>
        <taxon>Bivalvia</taxon>
        <taxon>Autobranchia</taxon>
        <taxon>Heteroconchia</taxon>
        <taxon>Palaeoheterodonta</taxon>
        <taxon>Unionida</taxon>
        <taxon>Unionoidea</taxon>
        <taxon>Unionidae</taxon>
        <taxon>Unioninae</taxon>
        <taxon>Sinanodonta</taxon>
    </lineage>
</organism>
<dbReference type="Pfam" id="PF22964">
    <property type="entry name" value="ZER1-like_2nd"/>
    <property type="match status" value="1"/>
</dbReference>
<feature type="domain" description="Protein zer-1 homolog-like C-terminal" evidence="1">
    <location>
        <begin position="21"/>
        <end position="187"/>
    </location>
</feature>
<accession>A0ABD3XP34</accession>
<sequence length="307" mass="33919">MTEPREDILKLLLLDIKQNPNHNVIQARALFYILNLLRTELGPNVHPSCLKDIVCHTLRAMANFPRNQQIQNYAVYTLFTLFMKRILQNICDIDKTATLIMECICSFDAPAMLFRCLDMLDFLSAMISTDLGSDSRYMKKLLQLLDHSAVNERMEIAVDAILIVLGNFTAHSPLACQVLVAEGGLDTGNGIVCLGIVCLGTVSLGIVCLNTIGLNVIFQDRSSVTFCDRCCRGPSMYLPMKGERALFLDVSSIVKGNKLICLLLLLKGGLVTFSIANGDIIQYCSKGKTASTTFASRFATTAQLYED</sequence>